<comment type="caution">
    <text evidence="2">The sequence shown here is derived from an EMBL/GenBank/DDBJ whole genome shotgun (WGS) entry which is preliminary data.</text>
</comment>
<organism evidence="2 3">
    <name type="scientific">Emticicia agri</name>
    <dbReference type="NCBI Taxonomy" id="2492393"/>
    <lineage>
        <taxon>Bacteria</taxon>
        <taxon>Pseudomonadati</taxon>
        <taxon>Bacteroidota</taxon>
        <taxon>Cytophagia</taxon>
        <taxon>Cytophagales</taxon>
        <taxon>Leadbetterellaceae</taxon>
        <taxon>Emticicia</taxon>
    </lineage>
</organism>
<proteinExistence type="predicted"/>
<dbReference type="Proteomes" id="UP000293162">
    <property type="component" value="Unassembled WGS sequence"/>
</dbReference>
<feature type="compositionally biased region" description="Basic and acidic residues" evidence="1">
    <location>
        <begin position="67"/>
        <end position="79"/>
    </location>
</feature>
<keyword evidence="3" id="KW-1185">Reference proteome</keyword>
<protein>
    <submittedName>
        <fullName evidence="2">Uncharacterized protein</fullName>
    </submittedName>
</protein>
<dbReference type="EMBL" id="SEWF01000059">
    <property type="protein sequence ID" value="RYU93034.1"/>
    <property type="molecule type" value="Genomic_DNA"/>
</dbReference>
<accession>A0A4Q5LTY4</accession>
<dbReference type="AlphaFoldDB" id="A0A4Q5LTY4"/>
<evidence type="ECO:0000313" key="2">
    <source>
        <dbReference type="EMBL" id="RYU93034.1"/>
    </source>
</evidence>
<sequence length="757" mass="81684">MLLRKIPFLLSVALLSGCLPDEGDVSARYNAINQRAHIENMAGSLATSAQNLSAYLVASQMKRKKPLSDDGKILSDKPTDYTVQNNPKPVPPTGIHVSSCGKYGAITYFTQTPAGVASLKQQGNIMATSLALKFGNDAVGMKNANSVQLPKKGLALGCTVGEDIVEGSPIFVAGFLAPDGLDGLPDPKKTTQPTFKRDITLPCPTGTDGVIKREQICQLKFADNETTREIGTITIGNATNEIQRLNKSWECTPDLSTTLPPATSQEISIYCRDPSQDITKPADDVIELQVSSLKQELEGSGPGYYTFFCRKNKDGSNTCDAEPYNPEPKTYLKCDQDMPPPRFTINPYSPMQLNAIGELIGNPAENRDCGKGWYGRLTARYLTRRCQLIKVVDGVSQVVSTPQTIYRVGYAAAQCERDLNTTVACPAIAGSNPNNRLPIVRHVTMNIPVALEWSMSKPSSNAWDTSRMSTNDSRPEIWQTADERGYVVPDISAATLDAAPNDLIWSELLVDAMRKRNPASVSDPIISCNNAGDPCGTGGNSNGIEIWVDTGGLQNGTYTGAPISLPNLICSGSGSCNPILGQEQSICNGFCDRDADNPNIELLESSYEALLTAYLSKVDNPLPPDNSITRLNPATSLPLFNDPTVLCELASSQAKRLMIFGIFDETQDFSKPEGCPALGGGTFNSVRDMMDAAVDKYRSGGGDLYIFANHINLGNEQKPVYNNLRANDMAEGGLISTTLSNWLINPVPKPNPCANVN</sequence>
<dbReference type="RefSeq" id="WP_130023810.1">
    <property type="nucleotide sequence ID" value="NZ_SEWF01000059.1"/>
</dbReference>
<feature type="region of interest" description="Disordered" evidence="1">
    <location>
        <begin position="67"/>
        <end position="92"/>
    </location>
</feature>
<evidence type="ECO:0000256" key="1">
    <source>
        <dbReference type="SAM" id="MobiDB-lite"/>
    </source>
</evidence>
<dbReference type="PROSITE" id="PS51257">
    <property type="entry name" value="PROKAR_LIPOPROTEIN"/>
    <property type="match status" value="1"/>
</dbReference>
<name>A0A4Q5LTY4_9BACT</name>
<reference evidence="2 3" key="1">
    <citation type="submission" date="2019-02" db="EMBL/GenBank/DDBJ databases">
        <title>Bacterial novel species Emticicia sp. 17J42-9 isolated from soil.</title>
        <authorList>
            <person name="Jung H.-Y."/>
        </authorList>
    </citation>
    <scope>NUCLEOTIDE SEQUENCE [LARGE SCALE GENOMIC DNA]</scope>
    <source>
        <strain evidence="2 3">17J42-9</strain>
    </source>
</reference>
<gene>
    <name evidence="2" type="ORF">EWM59_24095</name>
</gene>
<dbReference type="OrthoDB" id="9820232at2"/>
<evidence type="ECO:0000313" key="3">
    <source>
        <dbReference type="Proteomes" id="UP000293162"/>
    </source>
</evidence>